<dbReference type="AlphaFoldDB" id="S0KYT0"/>
<comment type="caution">
    <text evidence="2">The sequence shown here is derived from an EMBL/GenBank/DDBJ whole genome shotgun (WGS) entry which is preliminary data.</text>
</comment>
<organism evidence="2 3">
    <name type="scientific">Enterococcus columbae DSM 7374 = ATCC 51263</name>
    <dbReference type="NCBI Taxonomy" id="1121865"/>
    <lineage>
        <taxon>Bacteria</taxon>
        <taxon>Bacillati</taxon>
        <taxon>Bacillota</taxon>
        <taxon>Bacilli</taxon>
        <taxon>Lactobacillales</taxon>
        <taxon>Enterococcaceae</taxon>
        <taxon>Enterococcus</taxon>
    </lineage>
</organism>
<dbReference type="InterPro" id="IPR016181">
    <property type="entry name" value="Acyl_CoA_acyltransferase"/>
</dbReference>
<dbReference type="Gene3D" id="3.40.630.30">
    <property type="match status" value="1"/>
</dbReference>
<proteinExistence type="predicted"/>
<dbReference type="EMBL" id="ASWJ01000004">
    <property type="protein sequence ID" value="EOW84574.1"/>
    <property type="molecule type" value="Genomic_DNA"/>
</dbReference>
<evidence type="ECO:0000313" key="3">
    <source>
        <dbReference type="Proteomes" id="UP000014113"/>
    </source>
</evidence>
<reference evidence="2 3" key="1">
    <citation type="submission" date="2013-03" db="EMBL/GenBank/DDBJ databases">
        <title>The Genome Sequence of Enterococcus columbae ATCC_51263 (PacBio/Illumina hybrid assembly).</title>
        <authorList>
            <consortium name="The Broad Institute Genomics Platform"/>
            <consortium name="The Broad Institute Genome Sequencing Center for Infectious Disease"/>
            <person name="Earl A."/>
            <person name="Russ C."/>
            <person name="Gilmore M."/>
            <person name="Surin D."/>
            <person name="Walker B."/>
            <person name="Young S."/>
            <person name="Zeng Q."/>
            <person name="Gargeya S."/>
            <person name="Fitzgerald M."/>
            <person name="Haas B."/>
            <person name="Abouelleil A."/>
            <person name="Allen A.W."/>
            <person name="Alvarado L."/>
            <person name="Arachchi H.M."/>
            <person name="Berlin A.M."/>
            <person name="Chapman S.B."/>
            <person name="Gainer-Dewar J."/>
            <person name="Goldberg J."/>
            <person name="Griggs A."/>
            <person name="Gujja S."/>
            <person name="Hansen M."/>
            <person name="Howarth C."/>
            <person name="Imamovic A."/>
            <person name="Ireland A."/>
            <person name="Larimer J."/>
            <person name="McCowan C."/>
            <person name="Murphy C."/>
            <person name="Pearson M."/>
            <person name="Poon T.W."/>
            <person name="Priest M."/>
            <person name="Roberts A."/>
            <person name="Saif S."/>
            <person name="Shea T."/>
            <person name="Sisk P."/>
            <person name="Sykes S."/>
            <person name="Wortman J."/>
            <person name="Nusbaum C."/>
            <person name="Birren B."/>
        </authorList>
    </citation>
    <scope>NUCLEOTIDE SEQUENCE [LARGE SCALE GENOMIC DNA]</scope>
    <source>
        <strain evidence="2 3">ATCC 51263</strain>
    </source>
</reference>
<dbReference type="STRING" id="1121865.OMW_00472"/>
<dbReference type="OrthoDB" id="9796381at2"/>
<dbReference type="RefSeq" id="WP_016182636.1">
    <property type="nucleotide sequence ID" value="NZ_JXKI01000020.1"/>
</dbReference>
<accession>S0KYT0</accession>
<dbReference type="PROSITE" id="PS51186">
    <property type="entry name" value="GNAT"/>
    <property type="match status" value="1"/>
</dbReference>
<keyword evidence="3" id="KW-1185">Reference proteome</keyword>
<dbReference type="eggNOG" id="COG0454">
    <property type="taxonomic scope" value="Bacteria"/>
</dbReference>
<evidence type="ECO:0000313" key="2">
    <source>
        <dbReference type="EMBL" id="EOW84574.1"/>
    </source>
</evidence>
<protein>
    <recommendedName>
        <fullName evidence="1">N-acetyltransferase domain-containing protein</fullName>
    </recommendedName>
</protein>
<dbReference type="Proteomes" id="UP000014113">
    <property type="component" value="Unassembled WGS sequence"/>
</dbReference>
<sequence length="170" mass="19260">MQLRLARMNDLQEIMAIFNAAIAYIGKQGSPQWQNGYGPQVEQIKQDINKQQLYVFVDELEKILAVAALVEGIDPVYTAIDGTWQGNEAYISIHRVAVSAETMGKGIAKLFLKHLVEQCQQLDYQDIRIDTHELNIGMQKVILANGFQYRGQVVFPIPFGERLAYQLYLG</sequence>
<dbReference type="Pfam" id="PF00583">
    <property type="entry name" value="Acetyltransf_1"/>
    <property type="match status" value="1"/>
</dbReference>
<gene>
    <name evidence="2" type="ORF">I568_01070</name>
</gene>
<dbReference type="GO" id="GO:0016747">
    <property type="term" value="F:acyltransferase activity, transferring groups other than amino-acyl groups"/>
    <property type="evidence" value="ECO:0007669"/>
    <property type="project" value="InterPro"/>
</dbReference>
<dbReference type="SUPFAM" id="SSF55729">
    <property type="entry name" value="Acyl-CoA N-acyltransferases (Nat)"/>
    <property type="match status" value="1"/>
</dbReference>
<dbReference type="PATRIC" id="fig|1121865.3.peg.464"/>
<evidence type="ECO:0000259" key="1">
    <source>
        <dbReference type="PROSITE" id="PS51186"/>
    </source>
</evidence>
<dbReference type="CDD" id="cd04301">
    <property type="entry name" value="NAT_SF"/>
    <property type="match status" value="1"/>
</dbReference>
<name>S0KYT0_9ENTE</name>
<dbReference type="InterPro" id="IPR000182">
    <property type="entry name" value="GNAT_dom"/>
</dbReference>
<feature type="domain" description="N-acetyltransferase" evidence="1">
    <location>
        <begin position="1"/>
        <end position="170"/>
    </location>
</feature>